<keyword evidence="2" id="KW-1133">Transmembrane helix</keyword>
<evidence type="ECO:0000313" key="3">
    <source>
        <dbReference type="EMBL" id="KAE9451335.1"/>
    </source>
</evidence>
<organism evidence="3 4">
    <name type="scientific">Rhododendron williamsianum</name>
    <dbReference type="NCBI Taxonomy" id="262921"/>
    <lineage>
        <taxon>Eukaryota</taxon>
        <taxon>Viridiplantae</taxon>
        <taxon>Streptophyta</taxon>
        <taxon>Embryophyta</taxon>
        <taxon>Tracheophyta</taxon>
        <taxon>Spermatophyta</taxon>
        <taxon>Magnoliopsida</taxon>
        <taxon>eudicotyledons</taxon>
        <taxon>Gunneridae</taxon>
        <taxon>Pentapetalae</taxon>
        <taxon>asterids</taxon>
        <taxon>Ericales</taxon>
        <taxon>Ericaceae</taxon>
        <taxon>Ericoideae</taxon>
        <taxon>Rhodoreae</taxon>
        <taxon>Rhododendron</taxon>
    </lineage>
</organism>
<accession>A0A6A4L0R4</accession>
<gene>
    <name evidence="3" type="ORF">C3L33_16763</name>
</gene>
<evidence type="ECO:0000256" key="1">
    <source>
        <dbReference type="ARBA" id="ARBA00022786"/>
    </source>
</evidence>
<dbReference type="InterPro" id="IPR029071">
    <property type="entry name" value="Ubiquitin-like_domsf"/>
</dbReference>
<feature type="transmembrane region" description="Helical" evidence="2">
    <location>
        <begin position="53"/>
        <end position="76"/>
    </location>
</feature>
<dbReference type="EMBL" id="QEFC01002715">
    <property type="protein sequence ID" value="KAE9451335.1"/>
    <property type="molecule type" value="Genomic_DNA"/>
</dbReference>
<comment type="caution">
    <text evidence="3">The sequence shown here is derived from an EMBL/GenBank/DDBJ whole genome shotgun (WGS) entry which is preliminary data.</text>
</comment>
<evidence type="ECO:0000256" key="2">
    <source>
        <dbReference type="SAM" id="Phobius"/>
    </source>
</evidence>
<reference evidence="3 4" key="1">
    <citation type="journal article" date="2019" name="Genome Biol. Evol.">
        <title>The Rhododendron genome and chromosomal organization provide insight into shared whole-genome duplications across the heath family (Ericaceae).</title>
        <authorList>
            <person name="Soza V.L."/>
            <person name="Lindsley D."/>
            <person name="Waalkes A."/>
            <person name="Ramage E."/>
            <person name="Patwardhan R.P."/>
            <person name="Burton J.N."/>
            <person name="Adey A."/>
            <person name="Kumar A."/>
            <person name="Qiu R."/>
            <person name="Shendure J."/>
            <person name="Hall B."/>
        </authorList>
    </citation>
    <scope>NUCLEOTIDE SEQUENCE [LARGE SCALE GENOMIC DNA]</scope>
    <source>
        <strain evidence="3">RSF 1966-606</strain>
    </source>
</reference>
<sequence>MIEVVLNDRLGKKVRVKCNDDDTIGDLKKLVAAQTGTRADKIRIQKCRGRHNMLAFVFIIFLLSGYWQGSYAGIIVSRCVWEKPRPWKMAVGTNGEFTLYNSSVKTLEGCVAHVKVELFRIYVAHPFVVMEVNPCLSCDGEEIAKAYTVISPVFLVWELSVMIFFCGGLPEDREGVRELSLKCGLRIQMGFAPPEVLELWLLNLFSFELLLEFLVLKVWYVQVCGNKCEMKMGGTIAAPSHWNLAFSFILVDGNHQGSQFYVQTTRGLGLMFQGGALPPL</sequence>
<dbReference type="PANTHER" id="PTHR13042">
    <property type="entry name" value="UBIQUITIN-LIKE PROTEIN 5"/>
    <property type="match status" value="1"/>
</dbReference>
<protein>
    <recommendedName>
        <fullName evidence="5">Ubiquitin-like domain-containing protein</fullName>
    </recommendedName>
</protein>
<dbReference type="SUPFAM" id="SSF54236">
    <property type="entry name" value="Ubiquitin-like"/>
    <property type="match status" value="1"/>
</dbReference>
<dbReference type="Proteomes" id="UP000428333">
    <property type="component" value="Linkage Group LG10"/>
</dbReference>
<evidence type="ECO:0000313" key="4">
    <source>
        <dbReference type="Proteomes" id="UP000428333"/>
    </source>
</evidence>
<feature type="non-terminal residue" evidence="3">
    <location>
        <position position="1"/>
    </location>
</feature>
<dbReference type="Gene3D" id="3.10.20.90">
    <property type="entry name" value="Phosphatidylinositol 3-kinase Catalytic Subunit, Chain A, domain 1"/>
    <property type="match status" value="1"/>
</dbReference>
<dbReference type="OrthoDB" id="3881at2759"/>
<keyword evidence="1" id="KW-0833">Ubl conjugation pathway</keyword>
<dbReference type="InterPro" id="IPR039732">
    <property type="entry name" value="Hub1/Ubl5"/>
</dbReference>
<keyword evidence="4" id="KW-1185">Reference proteome</keyword>
<name>A0A6A4L0R4_9ERIC</name>
<proteinExistence type="predicted"/>
<keyword evidence="2" id="KW-0472">Membrane</keyword>
<dbReference type="AlphaFoldDB" id="A0A6A4L0R4"/>
<evidence type="ECO:0008006" key="5">
    <source>
        <dbReference type="Google" id="ProtNLM"/>
    </source>
</evidence>
<keyword evidence="2" id="KW-0812">Transmembrane</keyword>